<evidence type="ECO:0000313" key="3">
    <source>
        <dbReference type="Proteomes" id="UP000241118"/>
    </source>
</evidence>
<comment type="caution">
    <text evidence="2">The sequence shown here is derived from an EMBL/GenBank/DDBJ whole genome shotgun (WGS) entry which is preliminary data.</text>
</comment>
<organism evidence="2 3">
    <name type="scientific">Saccharothrix carnea</name>
    <dbReference type="NCBI Taxonomy" id="1280637"/>
    <lineage>
        <taxon>Bacteria</taxon>
        <taxon>Bacillati</taxon>
        <taxon>Actinomycetota</taxon>
        <taxon>Actinomycetes</taxon>
        <taxon>Pseudonocardiales</taxon>
        <taxon>Pseudonocardiaceae</taxon>
        <taxon>Saccharothrix</taxon>
    </lineage>
</organism>
<protein>
    <submittedName>
        <fullName evidence="2">Uncharacterized protein</fullName>
    </submittedName>
</protein>
<dbReference type="RefSeq" id="WP_106615881.1">
    <property type="nucleotide sequence ID" value="NZ_PYAX01000004.1"/>
</dbReference>
<reference evidence="2 3" key="1">
    <citation type="submission" date="2018-03" db="EMBL/GenBank/DDBJ databases">
        <title>Genomic Encyclopedia of Type Strains, Phase III (KMG-III): the genomes of soil and plant-associated and newly described type strains.</title>
        <authorList>
            <person name="Whitman W."/>
        </authorList>
    </citation>
    <scope>NUCLEOTIDE SEQUENCE [LARGE SCALE GENOMIC DNA]</scope>
    <source>
        <strain evidence="2 3">CGMCC 4.7097</strain>
    </source>
</reference>
<evidence type="ECO:0000256" key="1">
    <source>
        <dbReference type="SAM" id="Phobius"/>
    </source>
</evidence>
<evidence type="ECO:0000313" key="2">
    <source>
        <dbReference type="EMBL" id="PSL56234.1"/>
    </source>
</evidence>
<gene>
    <name evidence="2" type="ORF">B0I31_104525</name>
</gene>
<keyword evidence="1" id="KW-1133">Transmembrane helix</keyword>
<dbReference type="AlphaFoldDB" id="A0A2P8ICP3"/>
<dbReference type="Proteomes" id="UP000241118">
    <property type="component" value="Unassembled WGS sequence"/>
</dbReference>
<keyword evidence="3" id="KW-1185">Reference proteome</keyword>
<feature type="transmembrane region" description="Helical" evidence="1">
    <location>
        <begin position="100"/>
        <end position="119"/>
    </location>
</feature>
<dbReference type="EMBL" id="PYAX01000004">
    <property type="protein sequence ID" value="PSL56234.1"/>
    <property type="molecule type" value="Genomic_DNA"/>
</dbReference>
<keyword evidence="1" id="KW-0812">Transmembrane</keyword>
<accession>A0A2P8ICP3</accession>
<sequence length="128" mass="13535">MIQVLATALTVVALVAALWSLVLVITDRPITLATKPTLGLAAVVVLLETGLLIQAVLVTVNVLSADRGSLDTPTFFGYLISVTLVLPIGAYWALGDRSRWGAGVLAVTCLSVPAMILRLNQLWETTHG</sequence>
<name>A0A2P8ICP3_SACCR</name>
<feature type="transmembrane region" description="Helical" evidence="1">
    <location>
        <begin position="40"/>
        <end position="63"/>
    </location>
</feature>
<keyword evidence="1" id="KW-0472">Membrane</keyword>
<proteinExistence type="predicted"/>
<dbReference type="OrthoDB" id="3828660at2"/>
<feature type="transmembrane region" description="Helical" evidence="1">
    <location>
        <begin position="75"/>
        <end position="94"/>
    </location>
</feature>